<dbReference type="InterPro" id="IPR000868">
    <property type="entry name" value="Isochorismatase-like_dom"/>
</dbReference>
<gene>
    <name evidence="3" type="ORF">Pla100_40670</name>
</gene>
<dbReference type="Proteomes" id="UP000316213">
    <property type="component" value="Unassembled WGS sequence"/>
</dbReference>
<evidence type="ECO:0000313" key="4">
    <source>
        <dbReference type="Proteomes" id="UP000316213"/>
    </source>
</evidence>
<keyword evidence="4" id="KW-1185">Reference proteome</keyword>
<name>A0A5C6A1X0_9BACT</name>
<accession>A0A5C6A1X0</accession>
<evidence type="ECO:0000313" key="3">
    <source>
        <dbReference type="EMBL" id="TWT93549.1"/>
    </source>
</evidence>
<dbReference type="Gene3D" id="3.40.50.850">
    <property type="entry name" value="Isochorismatase-like"/>
    <property type="match status" value="1"/>
</dbReference>
<protein>
    <submittedName>
        <fullName evidence="3">Nicotinamidase/pyrazinamidase</fullName>
    </submittedName>
</protein>
<keyword evidence="1" id="KW-0378">Hydrolase</keyword>
<feature type="domain" description="Isochorismatase-like" evidence="2">
    <location>
        <begin position="12"/>
        <end position="81"/>
    </location>
</feature>
<comment type="caution">
    <text evidence="3">The sequence shown here is derived from an EMBL/GenBank/DDBJ whole genome shotgun (WGS) entry which is preliminary data.</text>
</comment>
<dbReference type="InterPro" id="IPR050272">
    <property type="entry name" value="Isochorismatase-like_hydrls"/>
</dbReference>
<dbReference type="AlphaFoldDB" id="A0A5C6A1X0"/>
<dbReference type="SUPFAM" id="SSF52499">
    <property type="entry name" value="Isochorismatase-like hydrolases"/>
    <property type="match status" value="1"/>
</dbReference>
<dbReference type="PANTHER" id="PTHR43540">
    <property type="entry name" value="PEROXYUREIDOACRYLATE/UREIDOACRYLATE AMIDOHYDROLASE-RELATED"/>
    <property type="match status" value="1"/>
</dbReference>
<sequence length="105" mass="11754">MMEVSPLMSMNKHSAFYATTLDVLLKHLLVKRPIVTGVATDICVLFTCNDAYMRDYQIAIPSDCVAANTKEQSDAALYLMQRVLRADIRAWTHLMRQGSKTSVAS</sequence>
<dbReference type="InterPro" id="IPR036380">
    <property type="entry name" value="Isochorismatase-like_sf"/>
</dbReference>
<dbReference type="EMBL" id="SJPM01000009">
    <property type="protein sequence ID" value="TWT93549.1"/>
    <property type="molecule type" value="Genomic_DNA"/>
</dbReference>
<evidence type="ECO:0000256" key="1">
    <source>
        <dbReference type="ARBA" id="ARBA00022801"/>
    </source>
</evidence>
<organism evidence="3 4">
    <name type="scientific">Neorhodopirellula pilleata</name>
    <dbReference type="NCBI Taxonomy" id="2714738"/>
    <lineage>
        <taxon>Bacteria</taxon>
        <taxon>Pseudomonadati</taxon>
        <taxon>Planctomycetota</taxon>
        <taxon>Planctomycetia</taxon>
        <taxon>Pirellulales</taxon>
        <taxon>Pirellulaceae</taxon>
        <taxon>Neorhodopirellula</taxon>
    </lineage>
</organism>
<dbReference type="GO" id="GO:0016787">
    <property type="term" value="F:hydrolase activity"/>
    <property type="evidence" value="ECO:0007669"/>
    <property type="project" value="UniProtKB-KW"/>
</dbReference>
<evidence type="ECO:0000259" key="2">
    <source>
        <dbReference type="Pfam" id="PF00857"/>
    </source>
</evidence>
<dbReference type="CDD" id="cd00431">
    <property type="entry name" value="cysteine_hydrolases"/>
    <property type="match status" value="1"/>
</dbReference>
<proteinExistence type="predicted"/>
<dbReference type="Pfam" id="PF00857">
    <property type="entry name" value="Isochorismatase"/>
    <property type="match status" value="1"/>
</dbReference>
<dbReference type="PANTHER" id="PTHR43540:SF6">
    <property type="entry name" value="ISOCHORISMATASE-LIKE DOMAIN-CONTAINING PROTEIN"/>
    <property type="match status" value="1"/>
</dbReference>
<reference evidence="3 4" key="1">
    <citation type="submission" date="2019-02" db="EMBL/GenBank/DDBJ databases">
        <title>Deep-cultivation of Planctomycetes and their phenomic and genomic characterization uncovers novel biology.</title>
        <authorList>
            <person name="Wiegand S."/>
            <person name="Jogler M."/>
            <person name="Boedeker C."/>
            <person name="Pinto D."/>
            <person name="Vollmers J."/>
            <person name="Rivas-Marin E."/>
            <person name="Kohn T."/>
            <person name="Peeters S.H."/>
            <person name="Heuer A."/>
            <person name="Rast P."/>
            <person name="Oberbeckmann S."/>
            <person name="Bunk B."/>
            <person name="Jeske O."/>
            <person name="Meyerdierks A."/>
            <person name="Storesund J.E."/>
            <person name="Kallscheuer N."/>
            <person name="Luecker S."/>
            <person name="Lage O.M."/>
            <person name="Pohl T."/>
            <person name="Merkel B.J."/>
            <person name="Hornburger P."/>
            <person name="Mueller R.-W."/>
            <person name="Bruemmer F."/>
            <person name="Labrenz M."/>
            <person name="Spormann A.M."/>
            <person name="Op Den Camp H."/>
            <person name="Overmann J."/>
            <person name="Amann R."/>
            <person name="Jetten M.S.M."/>
            <person name="Mascher T."/>
            <person name="Medema M.H."/>
            <person name="Devos D.P."/>
            <person name="Kaster A.-K."/>
            <person name="Ovreas L."/>
            <person name="Rohde M."/>
            <person name="Galperin M.Y."/>
            <person name="Jogler C."/>
        </authorList>
    </citation>
    <scope>NUCLEOTIDE SEQUENCE [LARGE SCALE GENOMIC DNA]</scope>
    <source>
        <strain evidence="3 4">Pla100</strain>
    </source>
</reference>